<evidence type="ECO:0000256" key="1">
    <source>
        <dbReference type="SAM" id="MobiDB-lite"/>
    </source>
</evidence>
<dbReference type="PANTHER" id="PTHR35111:SF1">
    <property type="entry name" value="OS04G0115900 PROTEIN"/>
    <property type="match status" value="1"/>
</dbReference>
<dbReference type="EMBL" id="JAGKQH010000003">
    <property type="protein sequence ID" value="KAG6603914.1"/>
    <property type="molecule type" value="Genomic_DNA"/>
</dbReference>
<dbReference type="Proteomes" id="UP000685013">
    <property type="component" value="Chromosome 3"/>
</dbReference>
<proteinExistence type="predicted"/>
<evidence type="ECO:0000313" key="3">
    <source>
        <dbReference type="Proteomes" id="UP000685013"/>
    </source>
</evidence>
<gene>
    <name evidence="2" type="ORF">SDJN03_04523</name>
</gene>
<dbReference type="AlphaFoldDB" id="A0AAV6NVP9"/>
<reference evidence="2 3" key="1">
    <citation type="journal article" date="2021" name="Hortic Res">
        <title>The domestication of Cucurbita argyrosperma as revealed by the genome of its wild relative.</title>
        <authorList>
            <person name="Barrera-Redondo J."/>
            <person name="Sanchez-de la Vega G."/>
            <person name="Aguirre-Liguori J.A."/>
            <person name="Castellanos-Morales G."/>
            <person name="Gutierrez-Guerrero Y.T."/>
            <person name="Aguirre-Dugua X."/>
            <person name="Aguirre-Planter E."/>
            <person name="Tenaillon M.I."/>
            <person name="Lira-Saade R."/>
            <person name="Eguiarte L.E."/>
        </authorList>
    </citation>
    <scope>NUCLEOTIDE SEQUENCE [LARGE SCALE GENOMIC DNA]</scope>
    <source>
        <strain evidence="2">JBR-2021</strain>
    </source>
</reference>
<organism evidence="2 3">
    <name type="scientific">Cucurbita argyrosperma subsp. sororia</name>
    <dbReference type="NCBI Taxonomy" id="37648"/>
    <lineage>
        <taxon>Eukaryota</taxon>
        <taxon>Viridiplantae</taxon>
        <taxon>Streptophyta</taxon>
        <taxon>Embryophyta</taxon>
        <taxon>Tracheophyta</taxon>
        <taxon>Spermatophyta</taxon>
        <taxon>Magnoliopsida</taxon>
        <taxon>eudicotyledons</taxon>
        <taxon>Gunneridae</taxon>
        <taxon>Pentapetalae</taxon>
        <taxon>rosids</taxon>
        <taxon>fabids</taxon>
        <taxon>Cucurbitales</taxon>
        <taxon>Cucurbitaceae</taxon>
        <taxon>Cucurbiteae</taxon>
        <taxon>Cucurbita</taxon>
    </lineage>
</organism>
<name>A0AAV6NVP9_9ROSI</name>
<sequence length="208" mass="23739">MAEKTRRVPGKAKLRGDDMKNSKAPPAMTLFERLREAVFRFIMLCALSKATNHHSAGAVFQDDVVRRRQSYQNGDHHHSEAVADCIEFIKKKAYSDDQIILDRGSVDADDDMAVSVPLPVRWKKREGLLRKEHGGIWAAESVSCDQKQQAREGRFDALISVQIGNEKKQKGRRGWMLVVKNITYWKAEKALKMFMDPQLNLSVHTHQP</sequence>
<evidence type="ECO:0000313" key="2">
    <source>
        <dbReference type="EMBL" id="KAG6603914.1"/>
    </source>
</evidence>
<feature type="non-terminal residue" evidence="2">
    <location>
        <position position="1"/>
    </location>
</feature>
<comment type="caution">
    <text evidence="2">The sequence shown here is derived from an EMBL/GenBank/DDBJ whole genome shotgun (WGS) entry which is preliminary data.</text>
</comment>
<accession>A0AAV6NVP9</accession>
<protein>
    <submittedName>
        <fullName evidence="2">Uncharacterized protein</fullName>
    </submittedName>
</protein>
<feature type="region of interest" description="Disordered" evidence="1">
    <location>
        <begin position="1"/>
        <end position="22"/>
    </location>
</feature>
<dbReference type="PANTHER" id="PTHR35111">
    <property type="entry name" value="F10A5.9-RELATED"/>
    <property type="match status" value="1"/>
</dbReference>
<keyword evidence="3" id="KW-1185">Reference proteome</keyword>